<gene>
    <name evidence="2" type="ORF">SVUK_LOCUS7018</name>
</gene>
<evidence type="ECO:0000313" key="2">
    <source>
        <dbReference type="EMBL" id="VDM72020.1"/>
    </source>
</evidence>
<evidence type="ECO:0000313" key="3">
    <source>
        <dbReference type="Proteomes" id="UP000270094"/>
    </source>
</evidence>
<keyword evidence="3" id="KW-1185">Reference proteome</keyword>
<dbReference type="EMBL" id="UYYB01023239">
    <property type="protein sequence ID" value="VDM72020.1"/>
    <property type="molecule type" value="Genomic_DNA"/>
</dbReference>
<feature type="compositionally biased region" description="Basic residues" evidence="1">
    <location>
        <begin position="42"/>
        <end position="51"/>
    </location>
</feature>
<organism evidence="2 3">
    <name type="scientific">Strongylus vulgaris</name>
    <name type="common">Blood worm</name>
    <dbReference type="NCBI Taxonomy" id="40348"/>
    <lineage>
        <taxon>Eukaryota</taxon>
        <taxon>Metazoa</taxon>
        <taxon>Ecdysozoa</taxon>
        <taxon>Nematoda</taxon>
        <taxon>Chromadorea</taxon>
        <taxon>Rhabditida</taxon>
        <taxon>Rhabditina</taxon>
        <taxon>Rhabditomorpha</taxon>
        <taxon>Strongyloidea</taxon>
        <taxon>Strongylidae</taxon>
        <taxon>Strongylus</taxon>
    </lineage>
</organism>
<evidence type="ECO:0000256" key="1">
    <source>
        <dbReference type="SAM" id="MobiDB-lite"/>
    </source>
</evidence>
<feature type="region of interest" description="Disordered" evidence="1">
    <location>
        <begin position="27"/>
        <end position="51"/>
    </location>
</feature>
<sequence length="51" mass="5820">MDWAMFTAIWALCRSSGLKRMMPMTHITPTQHPEDISSPHSTNHRHIICGS</sequence>
<proteinExistence type="predicted"/>
<protein>
    <submittedName>
        <fullName evidence="2">Uncharacterized protein</fullName>
    </submittedName>
</protein>
<dbReference type="AlphaFoldDB" id="A0A3P7IGD7"/>
<reference evidence="2 3" key="1">
    <citation type="submission" date="2018-11" db="EMBL/GenBank/DDBJ databases">
        <authorList>
            <consortium name="Pathogen Informatics"/>
        </authorList>
    </citation>
    <scope>NUCLEOTIDE SEQUENCE [LARGE SCALE GENOMIC DNA]</scope>
</reference>
<name>A0A3P7IGD7_STRVU</name>
<accession>A0A3P7IGD7</accession>
<dbReference type="Proteomes" id="UP000270094">
    <property type="component" value="Unassembled WGS sequence"/>
</dbReference>